<organism evidence="2 3">
    <name type="scientific">Fraxinus pennsylvanica</name>
    <dbReference type="NCBI Taxonomy" id="56036"/>
    <lineage>
        <taxon>Eukaryota</taxon>
        <taxon>Viridiplantae</taxon>
        <taxon>Streptophyta</taxon>
        <taxon>Embryophyta</taxon>
        <taxon>Tracheophyta</taxon>
        <taxon>Spermatophyta</taxon>
        <taxon>Magnoliopsida</taxon>
        <taxon>eudicotyledons</taxon>
        <taxon>Gunneridae</taxon>
        <taxon>Pentapetalae</taxon>
        <taxon>asterids</taxon>
        <taxon>lamiids</taxon>
        <taxon>Lamiales</taxon>
        <taxon>Oleaceae</taxon>
        <taxon>Oleeae</taxon>
        <taxon>Fraxinus</taxon>
    </lineage>
</organism>
<dbReference type="Proteomes" id="UP000834106">
    <property type="component" value="Chromosome 21"/>
</dbReference>
<evidence type="ECO:0000256" key="1">
    <source>
        <dbReference type="SAM" id="MobiDB-lite"/>
    </source>
</evidence>
<proteinExistence type="predicted"/>
<protein>
    <submittedName>
        <fullName evidence="2">Uncharacterized protein</fullName>
    </submittedName>
</protein>
<feature type="compositionally biased region" description="Acidic residues" evidence="1">
    <location>
        <begin position="97"/>
        <end position="114"/>
    </location>
</feature>
<gene>
    <name evidence="2" type="ORF">FPE_LOCUS31934</name>
</gene>
<dbReference type="AlphaFoldDB" id="A0AAD2ABU9"/>
<evidence type="ECO:0000313" key="3">
    <source>
        <dbReference type="Proteomes" id="UP000834106"/>
    </source>
</evidence>
<feature type="region of interest" description="Disordered" evidence="1">
    <location>
        <begin position="88"/>
        <end position="120"/>
    </location>
</feature>
<evidence type="ECO:0000313" key="2">
    <source>
        <dbReference type="EMBL" id="CAI9784504.1"/>
    </source>
</evidence>
<dbReference type="EMBL" id="OU503056">
    <property type="protein sequence ID" value="CAI9784504.1"/>
    <property type="molecule type" value="Genomic_DNA"/>
</dbReference>
<sequence>MHIVVPTADDYSMSLGAAVTVCVSVLAEQLTDVISLTVCHLTSACKLQQVLLVLVLSEWEPAQESEVNNVQQESNGLENDKLEKGLAQPLLLTSTENEQDDEGDQEFDGSDEAPEESRLSAYRLLTPSVMLCA</sequence>
<keyword evidence="3" id="KW-1185">Reference proteome</keyword>
<accession>A0AAD2ABU9</accession>
<name>A0AAD2ABU9_9LAMI</name>
<reference evidence="2" key="1">
    <citation type="submission" date="2023-05" db="EMBL/GenBank/DDBJ databases">
        <authorList>
            <person name="Huff M."/>
        </authorList>
    </citation>
    <scope>NUCLEOTIDE SEQUENCE</scope>
</reference>